<dbReference type="EMBL" id="WJEC01000753">
    <property type="protein sequence ID" value="KAF7481137.1"/>
    <property type="molecule type" value="Genomic_DNA"/>
</dbReference>
<organism evidence="2 3">
    <name type="scientific">Marmota monax</name>
    <name type="common">Woodchuck</name>
    <dbReference type="NCBI Taxonomy" id="9995"/>
    <lineage>
        <taxon>Eukaryota</taxon>
        <taxon>Metazoa</taxon>
        <taxon>Chordata</taxon>
        <taxon>Craniata</taxon>
        <taxon>Vertebrata</taxon>
        <taxon>Euteleostomi</taxon>
        <taxon>Mammalia</taxon>
        <taxon>Eutheria</taxon>
        <taxon>Euarchontoglires</taxon>
        <taxon>Glires</taxon>
        <taxon>Rodentia</taxon>
        <taxon>Sciuromorpha</taxon>
        <taxon>Sciuridae</taxon>
        <taxon>Xerinae</taxon>
        <taxon>Marmotini</taxon>
        <taxon>Marmota</taxon>
    </lineage>
</organism>
<protein>
    <recommendedName>
        <fullName evidence="4">DPF1-3 N-terminal domain-containing protein</fullName>
    </recommendedName>
</protein>
<dbReference type="EMBL" id="CABDUW010000441">
    <property type="protein sequence ID" value="VTJ68722.1"/>
    <property type="molecule type" value="Genomic_DNA"/>
</dbReference>
<dbReference type="AlphaFoldDB" id="A0A5E4BJC4"/>
<reference evidence="2 3" key="1">
    <citation type="submission" date="2019-04" db="EMBL/GenBank/DDBJ databases">
        <authorList>
            <person name="Alioto T."/>
            <person name="Alioto T."/>
        </authorList>
    </citation>
    <scope>NUCLEOTIDE SEQUENCE [LARGE SCALE GENOMIC DNA]</scope>
</reference>
<evidence type="ECO:0000313" key="3">
    <source>
        <dbReference type="Proteomes" id="UP000335636"/>
    </source>
</evidence>
<dbReference type="Proteomes" id="UP000335636">
    <property type="component" value="Unassembled WGS sequence"/>
</dbReference>
<gene>
    <name evidence="1" type="ORF">GHT09_007524</name>
    <name evidence="2" type="ORF">MONAX_5E012132</name>
</gene>
<proteinExistence type="predicted"/>
<evidence type="ECO:0000313" key="2">
    <source>
        <dbReference type="EMBL" id="VTJ68722.1"/>
    </source>
</evidence>
<name>A0A5E4BJC4_MARMO</name>
<sequence length="144" mass="16122">MCCERKNEFREKWFGLAPGQLYTYPARCWRKKRRLHPPEDPKLRLLEIKPGECPLELRWAHLGRGDGGRDLGWALGKAGWLLGPQSWVPWKSKGAHVVLRAVSVPALGLNRQCPPELLGPCALFFVFILPPEGSKANGHGSHPG</sequence>
<evidence type="ECO:0008006" key="4">
    <source>
        <dbReference type="Google" id="ProtNLM"/>
    </source>
</evidence>
<evidence type="ECO:0000313" key="1">
    <source>
        <dbReference type="EMBL" id="KAF7481137.1"/>
    </source>
</evidence>
<keyword evidence="3" id="KW-1185">Reference proteome</keyword>
<reference evidence="1" key="2">
    <citation type="submission" date="2020-08" db="EMBL/GenBank/DDBJ databases">
        <authorList>
            <person name="Shumante A."/>
            <person name="Zimin A.V."/>
            <person name="Puiu D."/>
            <person name="Salzberg S.L."/>
        </authorList>
    </citation>
    <scope>NUCLEOTIDE SEQUENCE</scope>
    <source>
        <strain evidence="1">WC2-LM</strain>
        <tissue evidence="1">Liver</tissue>
    </source>
</reference>
<dbReference type="Proteomes" id="UP000662637">
    <property type="component" value="Unassembled WGS sequence"/>
</dbReference>
<accession>A0A5E4BJC4</accession>